<protein>
    <submittedName>
        <fullName evidence="2">PhnB protein</fullName>
    </submittedName>
</protein>
<sequence>MQLSNYLFFTTNCDQALAFYTECGLGRVVEVLRYGVDGMPVKNEAMRGKVMHAKFEGPGLLFYASDNEDAEPMRGSAHLLAMDDRGATNKLFQALGADGTITTPLGIQPWGDYYGKLTDRFGVQWMLNCAE</sequence>
<feature type="domain" description="Glyoxalase/fosfomycin resistance/dioxygenase" evidence="1">
    <location>
        <begin position="6"/>
        <end position="127"/>
    </location>
</feature>
<reference evidence="2 3" key="1">
    <citation type="submission" date="2019-06" db="EMBL/GenBank/DDBJ databases">
        <title>Sorghum-associated microbial communities from plants grown in Nebraska, USA.</title>
        <authorList>
            <person name="Schachtman D."/>
        </authorList>
    </citation>
    <scope>NUCLEOTIDE SEQUENCE [LARGE SCALE GENOMIC DNA]</scope>
    <source>
        <strain evidence="2 3">T529</strain>
    </source>
</reference>
<dbReference type="RefSeq" id="WP_145747824.1">
    <property type="nucleotide sequence ID" value="NZ_VIVL01000031.1"/>
</dbReference>
<comment type="caution">
    <text evidence="2">The sequence shown here is derived from an EMBL/GenBank/DDBJ whole genome shotgun (WGS) entry which is preliminary data.</text>
</comment>
<dbReference type="AlphaFoldDB" id="A0A561B0H1"/>
<dbReference type="EMBL" id="VIVL01000031">
    <property type="protein sequence ID" value="TWD72365.1"/>
    <property type="molecule type" value="Genomic_DNA"/>
</dbReference>
<dbReference type="InterPro" id="IPR028973">
    <property type="entry name" value="PhnB-like"/>
</dbReference>
<proteinExistence type="predicted"/>
<dbReference type="InterPro" id="IPR029068">
    <property type="entry name" value="Glyas_Bleomycin-R_OHBP_Dase"/>
</dbReference>
<dbReference type="PANTHER" id="PTHR33990:SF1">
    <property type="entry name" value="PROTEIN YJDN"/>
    <property type="match status" value="1"/>
</dbReference>
<accession>A0A561B0H1</accession>
<evidence type="ECO:0000313" key="3">
    <source>
        <dbReference type="Proteomes" id="UP000319722"/>
    </source>
</evidence>
<evidence type="ECO:0000313" key="2">
    <source>
        <dbReference type="EMBL" id="TWD72365.1"/>
    </source>
</evidence>
<dbReference type="InterPro" id="IPR004360">
    <property type="entry name" value="Glyas_Fos-R_dOase_dom"/>
</dbReference>
<name>A0A561B0H1_9BURK</name>
<evidence type="ECO:0000259" key="1">
    <source>
        <dbReference type="Pfam" id="PF00903"/>
    </source>
</evidence>
<gene>
    <name evidence="2" type="ORF">FB547_1313</name>
</gene>
<dbReference type="Proteomes" id="UP000319722">
    <property type="component" value="Unassembled WGS sequence"/>
</dbReference>
<dbReference type="Pfam" id="PF00903">
    <property type="entry name" value="Glyoxalase"/>
    <property type="match status" value="1"/>
</dbReference>
<dbReference type="CDD" id="cd06588">
    <property type="entry name" value="PhnB_like"/>
    <property type="match status" value="1"/>
</dbReference>
<dbReference type="OrthoDB" id="9795306at2"/>
<dbReference type="Gene3D" id="3.10.180.10">
    <property type="entry name" value="2,3-Dihydroxybiphenyl 1,2-Dioxygenase, domain 1"/>
    <property type="match status" value="1"/>
</dbReference>
<dbReference type="SUPFAM" id="SSF54593">
    <property type="entry name" value="Glyoxalase/Bleomycin resistance protein/Dihydroxybiphenyl dioxygenase"/>
    <property type="match status" value="1"/>
</dbReference>
<organism evidence="2 3">
    <name type="scientific">Variovorax beijingensis</name>
    <dbReference type="NCBI Taxonomy" id="2496117"/>
    <lineage>
        <taxon>Bacteria</taxon>
        <taxon>Pseudomonadati</taxon>
        <taxon>Pseudomonadota</taxon>
        <taxon>Betaproteobacteria</taxon>
        <taxon>Burkholderiales</taxon>
        <taxon>Comamonadaceae</taxon>
        <taxon>Variovorax</taxon>
    </lineage>
</organism>
<dbReference type="PANTHER" id="PTHR33990">
    <property type="entry name" value="PROTEIN YJDN-RELATED"/>
    <property type="match status" value="1"/>
</dbReference>